<dbReference type="PANTHER" id="PTHR48051">
    <property type="match status" value="1"/>
</dbReference>
<name>A0A1V0SA54_9VIRU</name>
<dbReference type="InterPro" id="IPR001611">
    <property type="entry name" value="Leu-rich_rpt"/>
</dbReference>
<reference evidence="4" key="1">
    <citation type="journal article" date="2017" name="Science">
        <title>Giant viruses with an expanded complement of translation system components.</title>
        <authorList>
            <person name="Schulz F."/>
            <person name="Yutin N."/>
            <person name="Ivanova N.N."/>
            <person name="Ortega D.R."/>
            <person name="Lee T.K."/>
            <person name="Vierheilig J."/>
            <person name="Daims H."/>
            <person name="Horn M."/>
            <person name="Wagner M."/>
            <person name="Jensen G.J."/>
            <person name="Kyrpides N.C."/>
            <person name="Koonin E.V."/>
            <person name="Woyke T."/>
        </authorList>
    </citation>
    <scope>NUCLEOTIDE SEQUENCE</scope>
    <source>
        <strain evidence="4">CTV1</strain>
    </source>
</reference>
<evidence type="ECO:0000313" key="4">
    <source>
        <dbReference type="EMBL" id="ARF08571.1"/>
    </source>
</evidence>
<proteinExistence type="predicted"/>
<dbReference type="InterPro" id="IPR003591">
    <property type="entry name" value="Leu-rich_rpt_typical-subtyp"/>
</dbReference>
<dbReference type="InterPro" id="IPR032675">
    <property type="entry name" value="LRR_dom_sf"/>
</dbReference>
<dbReference type="InterPro" id="IPR055414">
    <property type="entry name" value="LRR_R13L4/SHOC2-like"/>
</dbReference>
<dbReference type="EMBL" id="KY684083">
    <property type="protein sequence ID" value="ARF08571.1"/>
    <property type="molecule type" value="Genomic_DNA"/>
</dbReference>
<dbReference type="SUPFAM" id="SSF52058">
    <property type="entry name" value="L domain-like"/>
    <property type="match status" value="1"/>
</dbReference>
<feature type="domain" description="Disease resistance R13L4/SHOC-2-like LRR" evidence="3">
    <location>
        <begin position="70"/>
        <end position="151"/>
    </location>
</feature>
<dbReference type="InterPro" id="IPR050216">
    <property type="entry name" value="LRR_domain-containing"/>
</dbReference>
<dbReference type="PRINTS" id="PR00019">
    <property type="entry name" value="LEURICHRPT"/>
</dbReference>
<gene>
    <name evidence="4" type="ORF">Catovirus_1_621</name>
</gene>
<organism evidence="4">
    <name type="scientific">Catovirus CTV1</name>
    <dbReference type="NCBI Taxonomy" id="1977631"/>
    <lineage>
        <taxon>Viruses</taxon>
        <taxon>Varidnaviria</taxon>
        <taxon>Bamfordvirae</taxon>
        <taxon>Nucleocytoviricota</taxon>
        <taxon>Megaviricetes</taxon>
        <taxon>Imitervirales</taxon>
        <taxon>Mimiviridae</taxon>
        <taxon>Klosneuvirinae</taxon>
        <taxon>Catovirus</taxon>
    </lineage>
</organism>
<protein>
    <submittedName>
        <fullName evidence="4">Leucine-rich repeat protein</fullName>
    </submittedName>
</protein>
<dbReference type="PANTHER" id="PTHR48051:SF1">
    <property type="entry name" value="RAS SUPPRESSOR PROTEIN 1"/>
    <property type="match status" value="1"/>
</dbReference>
<keyword evidence="2" id="KW-0677">Repeat</keyword>
<evidence type="ECO:0000256" key="2">
    <source>
        <dbReference type="ARBA" id="ARBA00022737"/>
    </source>
</evidence>
<dbReference type="SMART" id="SM00369">
    <property type="entry name" value="LRR_TYP"/>
    <property type="match status" value="2"/>
</dbReference>
<sequence length="155" mass="18211">MDMNLDDNQCWRQLYINFFKKNNKSSLVIKESDDWQKEYFRVRDFACWDKINPGMTHIDLSFLSIDKFPKELCSIPELTHINLAHNNMCDVPKEIEQLKNLKVLDLSYNKITNVPDKINNLSNLEVLDLAMNSLNTVPPLTNLINLKKLTLSQYY</sequence>
<evidence type="ECO:0000256" key="1">
    <source>
        <dbReference type="ARBA" id="ARBA00022614"/>
    </source>
</evidence>
<evidence type="ECO:0000259" key="3">
    <source>
        <dbReference type="Pfam" id="PF23598"/>
    </source>
</evidence>
<dbReference type="Gene3D" id="3.80.10.10">
    <property type="entry name" value="Ribonuclease Inhibitor"/>
    <property type="match status" value="1"/>
</dbReference>
<dbReference type="Pfam" id="PF23598">
    <property type="entry name" value="LRR_14"/>
    <property type="match status" value="1"/>
</dbReference>
<keyword evidence="1" id="KW-0433">Leucine-rich repeat</keyword>
<accession>A0A1V0SA54</accession>
<dbReference type="PROSITE" id="PS51450">
    <property type="entry name" value="LRR"/>
    <property type="match status" value="2"/>
</dbReference>